<evidence type="ECO:0000256" key="6">
    <source>
        <dbReference type="ARBA" id="ARBA00022525"/>
    </source>
</evidence>
<evidence type="ECO:0000256" key="2">
    <source>
        <dbReference type="ARBA" id="ARBA00004237"/>
    </source>
</evidence>
<name>M0B242_9EURY</name>
<feature type="domain" description="PGF-CTERM archaeal protein-sorting signal" evidence="15">
    <location>
        <begin position="787"/>
        <end position="809"/>
    </location>
</feature>
<evidence type="ECO:0000259" key="14">
    <source>
        <dbReference type="Pfam" id="PF07705"/>
    </source>
</evidence>
<comment type="subcellular location">
    <subcellularLocation>
        <location evidence="1">Cell membrane</location>
    </subcellularLocation>
    <subcellularLocation>
        <location evidence="2">Secreted</location>
        <location evidence="2">Cell wall</location>
        <location evidence="2">S-layer</location>
    </subcellularLocation>
</comment>
<keyword evidence="6" id="KW-0964">Secreted</keyword>
<dbReference type="Pfam" id="PF07705">
    <property type="entry name" value="CARDB"/>
    <property type="match status" value="1"/>
</dbReference>
<keyword evidence="7" id="KW-0701">S-layer</keyword>
<keyword evidence="18" id="KW-1185">Reference proteome</keyword>
<evidence type="ECO:0000256" key="5">
    <source>
        <dbReference type="ARBA" id="ARBA00022512"/>
    </source>
</evidence>
<feature type="compositionally biased region" description="Acidic residues" evidence="13">
    <location>
        <begin position="765"/>
        <end position="784"/>
    </location>
</feature>
<evidence type="ECO:0000256" key="8">
    <source>
        <dbReference type="ARBA" id="ARBA00022692"/>
    </source>
</evidence>
<dbReference type="RefSeq" id="WP_006666203.1">
    <property type="nucleotide sequence ID" value="NZ_AOIP01000031.1"/>
</dbReference>
<evidence type="ECO:0000256" key="13">
    <source>
        <dbReference type="SAM" id="MobiDB-lite"/>
    </source>
</evidence>
<evidence type="ECO:0000313" key="18">
    <source>
        <dbReference type="Proteomes" id="UP000011591"/>
    </source>
</evidence>
<feature type="domain" description="DUF7827" evidence="16">
    <location>
        <begin position="265"/>
        <end position="375"/>
    </location>
</feature>
<evidence type="ECO:0000256" key="3">
    <source>
        <dbReference type="ARBA" id="ARBA00009327"/>
    </source>
</evidence>
<proteinExistence type="inferred from homology"/>
<dbReference type="EMBL" id="AOIP01000031">
    <property type="protein sequence ID" value="ELZ04602.1"/>
    <property type="molecule type" value="Genomic_DNA"/>
</dbReference>
<keyword evidence="10" id="KW-1133">Transmembrane helix</keyword>
<dbReference type="Pfam" id="PF18204">
    <property type="entry name" value="PGF-CTERM"/>
    <property type="match status" value="1"/>
</dbReference>
<dbReference type="InterPro" id="IPR026371">
    <property type="entry name" value="PGF_CTERM"/>
</dbReference>
<sequence length="811" mass="85454">MTQNEISVREKGRAVFLAALMVLSVVAMTASFAGAAAAYNVGDSSDVNSGEAEINSGDAVWQGQTAIITESSESDDSGAVSFDDATVELEDDDGDWLRDLDVEDGEVEVNTDNLETGTYNVTVNNAGTAGDDYIVTFELRTHGVTGEFADSTVTNVEGSSSAMTELEIDSDRGDVQTNVSASGLDADDLASIFSDYDSASELEDANPDNNIVYIDTDDDEIVLDGREAFEANFSNIEAGDYEFSIETSDTTAEDTANITITDEEIAADLVESDINVEQGDLAEIPVELENTNEAYLKVGDVDSSGFESLVHIEDTSDDGLDQITLNYNTFTAGQGDEDAAWSAEEDDVEVTSENVEGELSEPLAATEYELSIGTGINSDGDDIQGETDTAFLNVGEYDGPSDVTTHTVPEDDLGSLSDLDDLNETTVTETNEFAHQDGVIVAIEDYGLSGALDDGELADSISIQIEEEDVPNQEPNPTDLTEYGEFLNSGDDAEYDGTLYFALDLANSDLYDESDLDAGFDVTVEADDSAFFLEEDEEIDLEHTISISERSVEWDDSAESAPAIDGAELSGETNVAPGTELNTQARSVGNFTQSPEAVVEEDGTFTATYNFGDYEPGTEFTLRVMDPASDAEHEIDSELVDAEEPNIELDTDAPSEVTVGENGTLDVTVSNTGGSASDEIEVGVVIGGENTFNDNITLDAGEEWSNSFDFTAEEAGDVEWSVTAGDNEETGTTTFAEEGSDDGNESDSGSDSGSDDGSDSGSDSGSDDGDSGSDDGDDGSDGDGDGTPGFGVAVALAALLGAAMLALRKQN</sequence>
<dbReference type="AlphaFoldDB" id="M0B242"/>
<dbReference type="InterPro" id="IPR057149">
    <property type="entry name" value="DUF7827"/>
</dbReference>
<dbReference type="Pfam" id="PF25162">
    <property type="entry name" value="DUF7827"/>
    <property type="match status" value="1"/>
</dbReference>
<dbReference type="InterPro" id="IPR026452">
    <property type="entry name" value="Surf_glycop_sig_pep"/>
</dbReference>
<evidence type="ECO:0000256" key="10">
    <source>
        <dbReference type="ARBA" id="ARBA00022989"/>
    </source>
</evidence>
<dbReference type="NCBIfam" id="TIGR04126">
    <property type="entry name" value="PGF_CTERM"/>
    <property type="match status" value="1"/>
</dbReference>
<feature type="region of interest" description="Disordered" evidence="13">
    <location>
        <begin position="722"/>
        <end position="790"/>
    </location>
</feature>
<keyword evidence="4" id="KW-1003">Cell membrane</keyword>
<keyword evidence="5" id="KW-0134">Cell wall</keyword>
<keyword evidence="8" id="KW-0812">Transmembrane</keyword>
<comment type="similarity">
    <text evidence="3">Belongs to the halobacterial S-layer protein family.</text>
</comment>
<keyword evidence="12" id="KW-0325">Glycoprotein</keyword>
<dbReference type="NCBIfam" id="TIGR04207">
    <property type="entry name" value="halo_sig_pep"/>
    <property type="match status" value="1"/>
</dbReference>
<evidence type="ECO:0000259" key="15">
    <source>
        <dbReference type="Pfam" id="PF18204"/>
    </source>
</evidence>
<dbReference type="InterPro" id="IPR011635">
    <property type="entry name" value="CARDB"/>
</dbReference>
<organism evidence="17 18">
    <name type="scientific">Natrialba aegyptia DSM 13077</name>
    <dbReference type="NCBI Taxonomy" id="1227491"/>
    <lineage>
        <taxon>Archaea</taxon>
        <taxon>Methanobacteriati</taxon>
        <taxon>Methanobacteriota</taxon>
        <taxon>Stenosarchaea group</taxon>
        <taxon>Halobacteria</taxon>
        <taxon>Halobacteriales</taxon>
        <taxon>Natrialbaceae</taxon>
        <taxon>Natrialba</taxon>
    </lineage>
</organism>
<evidence type="ECO:0000259" key="16">
    <source>
        <dbReference type="Pfam" id="PF25162"/>
    </source>
</evidence>
<keyword evidence="9" id="KW-0732">Signal</keyword>
<dbReference type="OrthoDB" id="169503at2157"/>
<evidence type="ECO:0000256" key="9">
    <source>
        <dbReference type="ARBA" id="ARBA00022729"/>
    </source>
</evidence>
<accession>M0B242</accession>
<gene>
    <name evidence="17" type="ORF">C480_13846</name>
</gene>
<dbReference type="PATRIC" id="fig|1227491.4.peg.2847"/>
<evidence type="ECO:0000256" key="12">
    <source>
        <dbReference type="ARBA" id="ARBA00023180"/>
    </source>
</evidence>
<reference evidence="17 18" key="1">
    <citation type="journal article" date="2014" name="PLoS Genet.">
        <title>Phylogenetically driven sequencing of extremely halophilic archaea reveals strategies for static and dynamic osmo-response.</title>
        <authorList>
            <person name="Becker E.A."/>
            <person name="Seitzer P.M."/>
            <person name="Tritt A."/>
            <person name="Larsen D."/>
            <person name="Krusor M."/>
            <person name="Yao A.I."/>
            <person name="Wu D."/>
            <person name="Madern D."/>
            <person name="Eisen J.A."/>
            <person name="Darling A.E."/>
            <person name="Facciotti M.T."/>
        </authorList>
    </citation>
    <scope>NUCLEOTIDE SEQUENCE [LARGE SCALE GENOMIC DNA]</scope>
    <source>
        <strain evidence="17 18">DSM 13077</strain>
    </source>
</reference>
<feature type="domain" description="CARDB" evidence="14">
    <location>
        <begin position="650"/>
        <end position="724"/>
    </location>
</feature>
<keyword evidence="11" id="KW-0472">Membrane</keyword>
<evidence type="ECO:0000256" key="7">
    <source>
        <dbReference type="ARBA" id="ARBA00022601"/>
    </source>
</evidence>
<comment type="caution">
    <text evidence="17">The sequence shown here is derived from an EMBL/GenBank/DDBJ whole genome shotgun (WGS) entry which is preliminary data.</text>
</comment>
<protein>
    <submittedName>
        <fullName evidence="17">Uncharacterized protein</fullName>
    </submittedName>
</protein>
<dbReference type="Proteomes" id="UP000011591">
    <property type="component" value="Unassembled WGS sequence"/>
</dbReference>
<dbReference type="Gene3D" id="2.60.40.10">
    <property type="entry name" value="Immunoglobulins"/>
    <property type="match status" value="1"/>
</dbReference>
<evidence type="ECO:0000256" key="11">
    <source>
        <dbReference type="ARBA" id="ARBA00023136"/>
    </source>
</evidence>
<dbReference type="NCBIfam" id="NF045517">
    <property type="entry name" value="halo_surf_dom"/>
    <property type="match status" value="1"/>
</dbReference>
<evidence type="ECO:0000256" key="4">
    <source>
        <dbReference type="ARBA" id="ARBA00022475"/>
    </source>
</evidence>
<evidence type="ECO:0000256" key="1">
    <source>
        <dbReference type="ARBA" id="ARBA00004236"/>
    </source>
</evidence>
<dbReference type="InterPro" id="IPR013783">
    <property type="entry name" value="Ig-like_fold"/>
</dbReference>
<dbReference type="GO" id="GO:0005886">
    <property type="term" value="C:plasma membrane"/>
    <property type="evidence" value="ECO:0007669"/>
    <property type="project" value="UniProtKB-SubCell"/>
</dbReference>
<dbReference type="GO" id="GO:0030115">
    <property type="term" value="C:S-layer"/>
    <property type="evidence" value="ECO:0007669"/>
    <property type="project" value="UniProtKB-SubCell"/>
</dbReference>
<evidence type="ECO:0000313" key="17">
    <source>
        <dbReference type="EMBL" id="ELZ04602.1"/>
    </source>
</evidence>